<keyword evidence="3" id="KW-1185">Reference proteome</keyword>
<dbReference type="AlphaFoldDB" id="A0A0D1YMY8"/>
<organism evidence="2 3">
    <name type="scientific">Verruconis gallopava</name>
    <dbReference type="NCBI Taxonomy" id="253628"/>
    <lineage>
        <taxon>Eukaryota</taxon>
        <taxon>Fungi</taxon>
        <taxon>Dikarya</taxon>
        <taxon>Ascomycota</taxon>
        <taxon>Pezizomycotina</taxon>
        <taxon>Dothideomycetes</taxon>
        <taxon>Pleosporomycetidae</taxon>
        <taxon>Venturiales</taxon>
        <taxon>Sympoventuriaceae</taxon>
        <taxon>Verruconis</taxon>
    </lineage>
</organism>
<dbReference type="GeneID" id="27314576"/>
<proteinExistence type="predicted"/>
<evidence type="ECO:0000256" key="1">
    <source>
        <dbReference type="SAM" id="MobiDB-lite"/>
    </source>
</evidence>
<feature type="region of interest" description="Disordered" evidence="1">
    <location>
        <begin position="1"/>
        <end position="88"/>
    </location>
</feature>
<gene>
    <name evidence="2" type="ORF">PV09_06603</name>
</gene>
<feature type="compositionally biased region" description="Polar residues" evidence="1">
    <location>
        <begin position="1"/>
        <end position="11"/>
    </location>
</feature>
<accession>A0A0D1YMY8</accession>
<dbReference type="RefSeq" id="XP_016211981.1">
    <property type="nucleotide sequence ID" value="XM_016360269.1"/>
</dbReference>
<dbReference type="Proteomes" id="UP000053259">
    <property type="component" value="Unassembled WGS sequence"/>
</dbReference>
<reference evidence="2 3" key="1">
    <citation type="submission" date="2015-01" db="EMBL/GenBank/DDBJ databases">
        <title>The Genome Sequence of Ochroconis gallopava CBS43764.</title>
        <authorList>
            <consortium name="The Broad Institute Genomics Platform"/>
            <person name="Cuomo C."/>
            <person name="de Hoog S."/>
            <person name="Gorbushina A."/>
            <person name="Stielow B."/>
            <person name="Teixiera M."/>
            <person name="Abouelleil A."/>
            <person name="Chapman S.B."/>
            <person name="Priest M."/>
            <person name="Young S.K."/>
            <person name="Wortman J."/>
            <person name="Nusbaum C."/>
            <person name="Birren B."/>
        </authorList>
    </citation>
    <scope>NUCLEOTIDE SEQUENCE [LARGE SCALE GENOMIC DNA]</scope>
    <source>
        <strain evidence="2 3">CBS 43764</strain>
    </source>
</reference>
<dbReference type="InParanoid" id="A0A0D1YMY8"/>
<dbReference type="EMBL" id="KN847551">
    <property type="protein sequence ID" value="KIW02112.1"/>
    <property type="molecule type" value="Genomic_DNA"/>
</dbReference>
<dbReference type="VEuPathDB" id="FungiDB:PV09_06603"/>
<name>A0A0D1YMY8_9PEZI</name>
<evidence type="ECO:0000313" key="2">
    <source>
        <dbReference type="EMBL" id="KIW02112.1"/>
    </source>
</evidence>
<dbReference type="HOGENOM" id="CLU_066669_0_0_1"/>
<evidence type="ECO:0000313" key="3">
    <source>
        <dbReference type="Proteomes" id="UP000053259"/>
    </source>
</evidence>
<sequence length="292" mass="32522">MAVTRSANKQTHLGGVPEQKSKTRSQSKQKHEGDKSKRKRTLGTSGDGGMLSPPPSPTRKRKLPPIEVQNKTKKVAKREAESEEAGQHPQKAIIINRAPVLHLWAASVTHFLHPELDWSTCLSAGKAISTICAVAKGRSIGAIDEPEDTAERKRRKDEQKKKEAELDVLEIMQFKLKHKDGKVYFGGKPQSDSEGALKIKFGDGYEDVRRAFDEGLRSWKGHEGELNKAAFTMYENFRPRVSKGQRGWGKSGKLDLDTVSKTISMGLSCDGSFFFFPFCSPSTIQIHTSFIR</sequence>
<dbReference type="OrthoDB" id="514070at2759"/>
<protein>
    <submittedName>
        <fullName evidence="2">Uncharacterized protein</fullName>
    </submittedName>
</protein>